<dbReference type="AlphaFoldDB" id="A0A8J8SE75"/>
<dbReference type="KEGG" id="vgu:HYG85_22695"/>
<dbReference type="Gene3D" id="6.10.250.660">
    <property type="match status" value="1"/>
</dbReference>
<dbReference type="PANTHER" id="PTHR35794">
    <property type="entry name" value="CELL DIVISION PROTEIN DIVIVA"/>
    <property type="match status" value="1"/>
</dbReference>
<evidence type="ECO:0000313" key="7">
    <source>
        <dbReference type="EMBL" id="QUH31582.1"/>
    </source>
</evidence>
<organism evidence="7 8">
    <name type="scientific">Vallitalea guaymasensis</name>
    <dbReference type="NCBI Taxonomy" id="1185412"/>
    <lineage>
        <taxon>Bacteria</taxon>
        <taxon>Bacillati</taxon>
        <taxon>Bacillota</taxon>
        <taxon>Clostridia</taxon>
        <taxon>Lachnospirales</taxon>
        <taxon>Vallitaleaceae</taxon>
        <taxon>Vallitalea</taxon>
    </lineage>
</organism>
<evidence type="ECO:0000256" key="5">
    <source>
        <dbReference type="ARBA" id="ARBA00023054"/>
    </source>
</evidence>
<dbReference type="RefSeq" id="WP_212691555.1">
    <property type="nucleotide sequence ID" value="NZ_CP058561.1"/>
</dbReference>
<accession>A0A8J8SE75</accession>
<keyword evidence="4" id="KW-0132">Cell division</keyword>
<dbReference type="Proteomes" id="UP000677305">
    <property type="component" value="Chromosome"/>
</dbReference>
<proteinExistence type="inferred from homology"/>
<dbReference type="InterPro" id="IPR019933">
    <property type="entry name" value="DivIVA_domain"/>
</dbReference>
<gene>
    <name evidence="7" type="ORF">HYG85_22695</name>
</gene>
<dbReference type="GO" id="GO:0051301">
    <property type="term" value="P:cell division"/>
    <property type="evidence" value="ECO:0007669"/>
    <property type="project" value="UniProtKB-KW"/>
</dbReference>
<comment type="similarity">
    <text evidence="2">Belongs to the DivIVA family.</text>
</comment>
<evidence type="ECO:0000256" key="1">
    <source>
        <dbReference type="ARBA" id="ARBA00004496"/>
    </source>
</evidence>
<keyword evidence="3" id="KW-0963">Cytoplasm</keyword>
<sequence length="182" mass="20846">MLTPLDIEGKSFKKSLFGYSQSEVKNAITEILTDYEKMYKENIELKDKVNLLNEGIKYYKTIEDTLQNTLLLAEKTAEETKSNAHKRAEIIEKEAEVKAQTIVEDARNEVYRISQKKEELVQQYDASKIQIRQFLKAQLELTNSNTLENKPIDIDDILAQTSIEEAAATKIGDISVKQIDNE</sequence>
<dbReference type="InterPro" id="IPR007793">
    <property type="entry name" value="DivIVA_fam"/>
</dbReference>
<protein>
    <submittedName>
        <fullName evidence="7">DivIVA domain-containing protein</fullName>
    </submittedName>
</protein>
<keyword evidence="8" id="KW-1185">Reference proteome</keyword>
<evidence type="ECO:0000256" key="3">
    <source>
        <dbReference type="ARBA" id="ARBA00022490"/>
    </source>
</evidence>
<evidence type="ECO:0000256" key="4">
    <source>
        <dbReference type="ARBA" id="ARBA00022618"/>
    </source>
</evidence>
<evidence type="ECO:0000313" key="8">
    <source>
        <dbReference type="Proteomes" id="UP000677305"/>
    </source>
</evidence>
<dbReference type="PANTHER" id="PTHR35794:SF2">
    <property type="entry name" value="CELL DIVISION PROTEIN DIVIVA"/>
    <property type="match status" value="1"/>
</dbReference>
<keyword evidence="6" id="KW-0131">Cell cycle</keyword>
<evidence type="ECO:0000256" key="2">
    <source>
        <dbReference type="ARBA" id="ARBA00009008"/>
    </source>
</evidence>
<dbReference type="GO" id="GO:0005737">
    <property type="term" value="C:cytoplasm"/>
    <property type="evidence" value="ECO:0007669"/>
    <property type="project" value="UniProtKB-SubCell"/>
</dbReference>
<keyword evidence="5" id="KW-0175">Coiled coil</keyword>
<dbReference type="Pfam" id="PF05103">
    <property type="entry name" value="DivIVA"/>
    <property type="match status" value="1"/>
</dbReference>
<reference evidence="7 8" key="1">
    <citation type="submission" date="2020-07" db="EMBL/GenBank/DDBJ databases">
        <title>Vallitalea guaymasensis genome.</title>
        <authorList>
            <person name="Postec A."/>
        </authorList>
    </citation>
    <scope>NUCLEOTIDE SEQUENCE [LARGE SCALE GENOMIC DNA]</scope>
    <source>
        <strain evidence="7 8">Ra1766G1</strain>
    </source>
</reference>
<comment type="subcellular location">
    <subcellularLocation>
        <location evidence="1">Cytoplasm</location>
    </subcellularLocation>
</comment>
<name>A0A8J8SE75_9FIRM</name>
<dbReference type="EMBL" id="CP058561">
    <property type="protein sequence ID" value="QUH31582.1"/>
    <property type="molecule type" value="Genomic_DNA"/>
</dbReference>
<dbReference type="NCBIfam" id="TIGR03544">
    <property type="entry name" value="DivI1A_domain"/>
    <property type="match status" value="1"/>
</dbReference>
<evidence type="ECO:0000256" key="6">
    <source>
        <dbReference type="ARBA" id="ARBA00023306"/>
    </source>
</evidence>